<dbReference type="AlphaFoldDB" id="A0A0K1JKM2"/>
<evidence type="ECO:0000256" key="2">
    <source>
        <dbReference type="ARBA" id="ARBA00022598"/>
    </source>
</evidence>
<sequence length="603" mass="64675">MREFDVPPLVVPTTFGNLALLPTRNAEVDPHGAGYARRAPDGSWEDVTHAAFAAAVDALAKGFMATGIQVGDKVGLLSRTRYEWTLTDFALLAAGAVVVPVYETSSPEQVSWVLADSGAVAVVVETAAHAATVASVRADLPTLRDVWQIDAGGLDELIEGATEITDAELRGRRTLADRDTVATIIYTSGTTGRPKGCVLTHGNFLTLTENAVERLKTVVEAPGSSTLLFLPLAHVFARLIQCVAVYSRARLGHTANISSIVDDLGEFRPTFVLAVPRVFEKVYNSAEQQAVASGRGRAFRMGVDTAVAWSHALDSPGKPPMALRMRRASFDRLIYKRLREAMGGRLEYAISGGAPLGERLGHFFRGAGLPVLEGYGLTETTAPATVNTPELTKVGTVGPPLPGVSVQVAEDGEVLVQGVGVFGGYLNNEDATVAALQDGWFHTGDLGELDADGFLRITGRKKEIIVTAAGKNVAPAVIEDRLRAHPLISQCVVVGDQQPFIAALVTLDAEMLPLWGSSHGLPGLDLEQARTEPTVLQAVQEAVDEANQAVSRAESIREFRLLPSDFTEDNGYLTPSLKVRRSLVQRDFAEEIRQIYDQPRSQA</sequence>
<dbReference type="Gene3D" id="3.30.300.30">
    <property type="match status" value="1"/>
</dbReference>
<dbReference type="Pfam" id="PF00501">
    <property type="entry name" value="AMP-binding"/>
    <property type="match status" value="1"/>
</dbReference>
<dbReference type="InterPro" id="IPR045851">
    <property type="entry name" value="AMP-bd_C_sf"/>
</dbReference>
<gene>
    <name evidence="8" type="ORF">VV02_16915</name>
</gene>
<comment type="similarity">
    <text evidence="1">Belongs to the ATP-dependent AMP-binding enzyme family.</text>
</comment>
<evidence type="ECO:0000256" key="5">
    <source>
        <dbReference type="ARBA" id="ARBA00024484"/>
    </source>
</evidence>
<dbReference type="EMBL" id="CP011112">
    <property type="protein sequence ID" value="AKU17143.1"/>
    <property type="molecule type" value="Genomic_DNA"/>
</dbReference>
<dbReference type="GO" id="GO:0004467">
    <property type="term" value="F:long-chain fatty acid-CoA ligase activity"/>
    <property type="evidence" value="ECO:0007669"/>
    <property type="project" value="UniProtKB-EC"/>
</dbReference>
<dbReference type="PATRIC" id="fig|571913.6.peg.3431"/>
<protein>
    <recommendedName>
        <fullName evidence="6">Acyl-CoA synthetase</fullName>
    </recommendedName>
</protein>
<keyword evidence="9" id="KW-1185">Reference proteome</keyword>
<dbReference type="Proteomes" id="UP000066480">
    <property type="component" value="Chromosome"/>
</dbReference>
<comment type="catalytic activity">
    <reaction evidence="5">
        <text>a long-chain fatty acid + ATP + CoA = a long-chain fatty acyl-CoA + AMP + diphosphate</text>
        <dbReference type="Rhea" id="RHEA:15421"/>
        <dbReference type="ChEBI" id="CHEBI:30616"/>
        <dbReference type="ChEBI" id="CHEBI:33019"/>
        <dbReference type="ChEBI" id="CHEBI:57287"/>
        <dbReference type="ChEBI" id="CHEBI:57560"/>
        <dbReference type="ChEBI" id="CHEBI:83139"/>
        <dbReference type="ChEBI" id="CHEBI:456215"/>
        <dbReference type="EC" id="6.2.1.3"/>
    </reaction>
    <physiologicalReaction direction="left-to-right" evidence="5">
        <dbReference type="Rhea" id="RHEA:15422"/>
    </physiologicalReaction>
</comment>
<dbReference type="Gene3D" id="3.40.50.12780">
    <property type="entry name" value="N-terminal domain of ligase-like"/>
    <property type="match status" value="2"/>
</dbReference>
<dbReference type="KEGG" id="lmoi:VV02_16915"/>
<evidence type="ECO:0000256" key="4">
    <source>
        <dbReference type="ARBA" id="ARBA00023098"/>
    </source>
</evidence>
<keyword evidence="2 8" id="KW-0436">Ligase</keyword>
<accession>A0A0K1JKM2</accession>
<evidence type="ECO:0000313" key="9">
    <source>
        <dbReference type="Proteomes" id="UP000066480"/>
    </source>
</evidence>
<dbReference type="STRING" id="571913.VV02_16915"/>
<dbReference type="PROSITE" id="PS00455">
    <property type="entry name" value="AMP_BINDING"/>
    <property type="match status" value="1"/>
</dbReference>
<dbReference type="InterPro" id="IPR000873">
    <property type="entry name" value="AMP-dep_synth/lig_dom"/>
</dbReference>
<dbReference type="GO" id="GO:0016020">
    <property type="term" value="C:membrane"/>
    <property type="evidence" value="ECO:0007669"/>
    <property type="project" value="TreeGrafter"/>
</dbReference>
<reference evidence="8 9" key="1">
    <citation type="submission" date="2015-03" db="EMBL/GenBank/DDBJ databases">
        <title>Luteipulveratus halotolerans sp. nov., a novel actinobacterium (Dermacoccaceae) from Sarawak, Malaysia.</title>
        <authorList>
            <person name="Juboi H."/>
            <person name="Basik A."/>
            <person name="Shamsul S.S."/>
            <person name="Arnold P."/>
            <person name="Schmitt E.K."/>
            <person name="Sanglier J.-J."/>
            <person name="Yeo T."/>
        </authorList>
    </citation>
    <scope>NUCLEOTIDE SEQUENCE [LARGE SCALE GENOMIC DNA]</scope>
    <source>
        <strain evidence="8 9">MN07-A0370</strain>
    </source>
</reference>
<keyword evidence="3" id="KW-0276">Fatty acid metabolism</keyword>
<dbReference type="InterPro" id="IPR020845">
    <property type="entry name" value="AMP-binding_CS"/>
</dbReference>
<dbReference type="InterPro" id="IPR042099">
    <property type="entry name" value="ANL_N_sf"/>
</dbReference>
<keyword evidence="4" id="KW-0443">Lipid metabolism</keyword>
<proteinExistence type="inferred from homology"/>
<dbReference type="Pfam" id="PF23562">
    <property type="entry name" value="AMP-binding_C_3"/>
    <property type="match status" value="1"/>
</dbReference>
<evidence type="ECO:0000256" key="1">
    <source>
        <dbReference type="ARBA" id="ARBA00006432"/>
    </source>
</evidence>
<evidence type="ECO:0000256" key="3">
    <source>
        <dbReference type="ARBA" id="ARBA00022832"/>
    </source>
</evidence>
<evidence type="ECO:0000313" key="8">
    <source>
        <dbReference type="EMBL" id="AKU17143.1"/>
    </source>
</evidence>
<dbReference type="SUPFAM" id="SSF56801">
    <property type="entry name" value="Acetyl-CoA synthetase-like"/>
    <property type="match status" value="1"/>
</dbReference>
<evidence type="ECO:0000256" key="6">
    <source>
        <dbReference type="ARBA" id="ARBA00032875"/>
    </source>
</evidence>
<dbReference type="PANTHER" id="PTHR43272:SF32">
    <property type="entry name" value="AMP-DEPENDENT SYNTHETASE_LIGASE DOMAIN-CONTAINING PROTEIN"/>
    <property type="match status" value="1"/>
</dbReference>
<name>A0A0K1JKM2_9MICO</name>
<organism evidence="8 9">
    <name type="scientific">Luteipulveratus mongoliensis</name>
    <dbReference type="NCBI Taxonomy" id="571913"/>
    <lineage>
        <taxon>Bacteria</taxon>
        <taxon>Bacillati</taxon>
        <taxon>Actinomycetota</taxon>
        <taxon>Actinomycetes</taxon>
        <taxon>Micrococcales</taxon>
        <taxon>Dermacoccaceae</taxon>
        <taxon>Luteipulveratus</taxon>
    </lineage>
</organism>
<dbReference type="PANTHER" id="PTHR43272">
    <property type="entry name" value="LONG-CHAIN-FATTY-ACID--COA LIGASE"/>
    <property type="match status" value="1"/>
</dbReference>
<dbReference type="CDD" id="cd05907">
    <property type="entry name" value="VL_LC_FACS_like"/>
    <property type="match status" value="1"/>
</dbReference>
<evidence type="ECO:0000259" key="7">
    <source>
        <dbReference type="Pfam" id="PF00501"/>
    </source>
</evidence>
<feature type="domain" description="AMP-dependent synthetase/ligase" evidence="7">
    <location>
        <begin position="39"/>
        <end position="426"/>
    </location>
</feature>